<accession>A0AAQ4E6E3</accession>
<name>A0AAQ4E6E3_AMBAM</name>
<evidence type="ECO:0000256" key="2">
    <source>
        <dbReference type="SAM" id="Phobius"/>
    </source>
</evidence>
<dbReference type="Proteomes" id="UP001321473">
    <property type="component" value="Unassembled WGS sequence"/>
</dbReference>
<keyword evidence="2" id="KW-1133">Transmembrane helix</keyword>
<comment type="caution">
    <text evidence="3">The sequence shown here is derived from an EMBL/GenBank/DDBJ whole genome shotgun (WGS) entry which is preliminary data.</text>
</comment>
<evidence type="ECO:0000313" key="3">
    <source>
        <dbReference type="EMBL" id="KAK8770283.1"/>
    </source>
</evidence>
<feature type="region of interest" description="Disordered" evidence="1">
    <location>
        <begin position="77"/>
        <end position="129"/>
    </location>
</feature>
<proteinExistence type="predicted"/>
<reference evidence="3 4" key="1">
    <citation type="journal article" date="2023" name="Arcadia Sci">
        <title>De novo assembly of a long-read Amblyomma americanum tick genome.</title>
        <authorList>
            <person name="Chou S."/>
            <person name="Poskanzer K.E."/>
            <person name="Rollins M."/>
            <person name="Thuy-Boun P.S."/>
        </authorList>
    </citation>
    <scope>NUCLEOTIDE SEQUENCE [LARGE SCALE GENOMIC DNA]</scope>
    <source>
        <strain evidence="3">F_SG_1</strain>
        <tissue evidence="3">Salivary glands</tissue>
    </source>
</reference>
<feature type="transmembrane region" description="Helical" evidence="2">
    <location>
        <begin position="31"/>
        <end position="51"/>
    </location>
</feature>
<protein>
    <submittedName>
        <fullName evidence="3">Uncharacterized protein</fullName>
    </submittedName>
</protein>
<keyword evidence="2" id="KW-0472">Membrane</keyword>
<feature type="non-terminal residue" evidence="3">
    <location>
        <position position="129"/>
    </location>
</feature>
<keyword evidence="2" id="KW-0812">Transmembrane</keyword>
<feature type="compositionally biased region" description="Polar residues" evidence="1">
    <location>
        <begin position="119"/>
        <end position="129"/>
    </location>
</feature>
<evidence type="ECO:0000313" key="4">
    <source>
        <dbReference type="Proteomes" id="UP001321473"/>
    </source>
</evidence>
<organism evidence="3 4">
    <name type="scientific">Amblyomma americanum</name>
    <name type="common">Lone star tick</name>
    <dbReference type="NCBI Taxonomy" id="6943"/>
    <lineage>
        <taxon>Eukaryota</taxon>
        <taxon>Metazoa</taxon>
        <taxon>Ecdysozoa</taxon>
        <taxon>Arthropoda</taxon>
        <taxon>Chelicerata</taxon>
        <taxon>Arachnida</taxon>
        <taxon>Acari</taxon>
        <taxon>Parasitiformes</taxon>
        <taxon>Ixodida</taxon>
        <taxon>Ixodoidea</taxon>
        <taxon>Ixodidae</taxon>
        <taxon>Amblyomminae</taxon>
        <taxon>Amblyomma</taxon>
    </lineage>
</organism>
<gene>
    <name evidence="3" type="ORF">V5799_013251</name>
</gene>
<feature type="transmembrane region" description="Helical" evidence="2">
    <location>
        <begin position="6"/>
        <end position="24"/>
    </location>
</feature>
<dbReference type="AlphaFoldDB" id="A0AAQ4E6E3"/>
<dbReference type="EMBL" id="JARKHS020021360">
    <property type="protein sequence ID" value="KAK8770283.1"/>
    <property type="molecule type" value="Genomic_DNA"/>
</dbReference>
<sequence>MVVNLVSATGDVVVLVFAWSYAARFLGGLGWFLYLLVVALLVFQTFFWVLVECARVWTCYEPVREWRRRAVTLEIITDDPPSSSSIPLPKEEAADVEKGAAPSFPWKPALPSPYRPAVQSPSSPGSEGS</sequence>
<keyword evidence="4" id="KW-1185">Reference proteome</keyword>
<feature type="compositionally biased region" description="Basic and acidic residues" evidence="1">
    <location>
        <begin position="89"/>
        <end position="98"/>
    </location>
</feature>
<evidence type="ECO:0000256" key="1">
    <source>
        <dbReference type="SAM" id="MobiDB-lite"/>
    </source>
</evidence>